<organism evidence="3 4">
    <name type="scientific">Mycena pura</name>
    <dbReference type="NCBI Taxonomy" id="153505"/>
    <lineage>
        <taxon>Eukaryota</taxon>
        <taxon>Fungi</taxon>
        <taxon>Dikarya</taxon>
        <taxon>Basidiomycota</taxon>
        <taxon>Agaricomycotina</taxon>
        <taxon>Agaricomycetes</taxon>
        <taxon>Agaricomycetidae</taxon>
        <taxon>Agaricales</taxon>
        <taxon>Marasmiineae</taxon>
        <taxon>Mycenaceae</taxon>
        <taxon>Mycena</taxon>
    </lineage>
</organism>
<feature type="compositionally biased region" description="Polar residues" evidence="2">
    <location>
        <begin position="132"/>
        <end position="184"/>
    </location>
</feature>
<feature type="region of interest" description="Disordered" evidence="2">
    <location>
        <begin position="843"/>
        <end position="888"/>
    </location>
</feature>
<feature type="region of interest" description="Disordered" evidence="2">
    <location>
        <begin position="994"/>
        <end position="1020"/>
    </location>
</feature>
<evidence type="ECO:0000313" key="3">
    <source>
        <dbReference type="EMBL" id="KAJ7203077.1"/>
    </source>
</evidence>
<evidence type="ECO:0000256" key="2">
    <source>
        <dbReference type="SAM" id="MobiDB-lite"/>
    </source>
</evidence>
<feature type="region of interest" description="Disordered" evidence="2">
    <location>
        <begin position="221"/>
        <end position="242"/>
    </location>
</feature>
<protein>
    <submittedName>
        <fullName evidence="3">Uncharacterized protein</fullName>
    </submittedName>
</protein>
<evidence type="ECO:0000313" key="4">
    <source>
        <dbReference type="Proteomes" id="UP001219525"/>
    </source>
</evidence>
<dbReference type="Proteomes" id="UP001219525">
    <property type="component" value="Unassembled WGS sequence"/>
</dbReference>
<gene>
    <name evidence="3" type="ORF">GGX14DRAFT_652541</name>
</gene>
<keyword evidence="4" id="KW-1185">Reference proteome</keyword>
<dbReference type="EMBL" id="JARJCW010000052">
    <property type="protein sequence ID" value="KAJ7203077.1"/>
    <property type="molecule type" value="Genomic_DNA"/>
</dbReference>
<keyword evidence="1" id="KW-0175">Coiled coil</keyword>
<feature type="coiled-coil region" evidence="1">
    <location>
        <begin position="772"/>
        <end position="812"/>
    </location>
</feature>
<dbReference type="AlphaFoldDB" id="A0AAD6Y922"/>
<name>A0AAD6Y922_9AGAR</name>
<sequence length="1078" mass="120386">MSLGASDNDQFHEAADFKVTEIAEYRRVMFPAPLSNPTNALFLAADDAPRWMTARGYTLYQEFNPAALLSPYHTYANAKLRHLRAYREQVVGPAYQSHQFFGLERPQDWITPGPFNLWMQLSEEQEARGRSQAPSRSHTPASSDDGSPPRSRTMSPDSQYTDVSRSCSASVHGSSFSPAPSRANSPPLPTLDLDNVFDEPTLSGVDAVHRAPTFVAPAPAVVASSAKPKAARRKGKGKAKDEPPRIRITREMSVDRIIPITSAPPSWTVTRDDAAYLLNITATPEVLVKNSKPRSIDAYIKAEDQDAWDGSTGHAGPRGDVWVYAFSESGDRLGCKGVCVCEYVSEELFGDCERFEPDPSAMVDLWNHELNANEQEAASPEAILSRFYTRIKTTKCKKANCDGVPVMVPLSNGYGKSYFIGCSKWCAAERWQHRYHPSSSNVDEEVFRYILDNDGRMPDGAQVTINAQCVLTVHPRLKIKYCPFSHIINGVIQPATMLEREIPPSADLRPFYPDANCRIFVMDGELAQVNGFGEFLAQYNSPTISGILENNSIGYVLYCLKTCIVHFNRCLDELNRADVPLSVIVELKKIIGYKTQEDVEKWHAYCQSVATAYVAVNGACPASFRIQVLAEKNPPDWYVNKDKPWYLSSINPFLSKIAAADYAITPNTTNLAESAHAGTNAQTSTKLALLPAILRKYARDNEQADQLCQMMRSGVLRRRWNGPAQREKRSEQRKLWASKASFERNEVLVAFDELTQEREEGQEEWRFSLSRQKEIEVEIEGLQAELKRDKKREDLKTEVKVLRLEVNAEKQARREWVARRGEIDAELRELRAGPLKGVPLVGRRRHDRSLRSETISSEPGAEGEAGVPPDVPNDCTGTPVQPPGTDSHAIINAGWDEQSVQLYLRPEPEYTPMDWQPDINLDPELEPNHAILSGNIPWVDESGTAYNVDGTVMTVPASNSVLAESAIPAALSTNPAMQLSSTALEISQHTVSAPVAPLRRSERKHARETSPVTGLSHQHKAKRGRQALDLDWEVYDDEGNAISAREFAVRYPEEWEERFASTYDHLLGEFTVGRLSRL</sequence>
<evidence type="ECO:0000256" key="1">
    <source>
        <dbReference type="SAM" id="Coils"/>
    </source>
</evidence>
<feature type="region of interest" description="Disordered" evidence="2">
    <location>
        <begin position="123"/>
        <end position="195"/>
    </location>
</feature>
<accession>A0AAD6Y922</accession>
<reference evidence="3" key="1">
    <citation type="submission" date="2023-03" db="EMBL/GenBank/DDBJ databases">
        <title>Massive genome expansion in bonnet fungi (Mycena s.s.) driven by repeated elements and novel gene families across ecological guilds.</title>
        <authorList>
            <consortium name="Lawrence Berkeley National Laboratory"/>
            <person name="Harder C.B."/>
            <person name="Miyauchi S."/>
            <person name="Viragh M."/>
            <person name="Kuo A."/>
            <person name="Thoen E."/>
            <person name="Andreopoulos B."/>
            <person name="Lu D."/>
            <person name="Skrede I."/>
            <person name="Drula E."/>
            <person name="Henrissat B."/>
            <person name="Morin E."/>
            <person name="Kohler A."/>
            <person name="Barry K."/>
            <person name="LaButti K."/>
            <person name="Morin E."/>
            <person name="Salamov A."/>
            <person name="Lipzen A."/>
            <person name="Mereny Z."/>
            <person name="Hegedus B."/>
            <person name="Baldrian P."/>
            <person name="Stursova M."/>
            <person name="Weitz H."/>
            <person name="Taylor A."/>
            <person name="Grigoriev I.V."/>
            <person name="Nagy L.G."/>
            <person name="Martin F."/>
            <person name="Kauserud H."/>
        </authorList>
    </citation>
    <scope>NUCLEOTIDE SEQUENCE</scope>
    <source>
        <strain evidence="3">9144</strain>
    </source>
</reference>
<proteinExistence type="predicted"/>
<comment type="caution">
    <text evidence="3">The sequence shown here is derived from an EMBL/GenBank/DDBJ whole genome shotgun (WGS) entry which is preliminary data.</text>
</comment>